<reference evidence="3" key="1">
    <citation type="submission" date="2018-05" db="EMBL/GenBank/DDBJ databases">
        <authorList>
            <person name="Cea G.-C."/>
            <person name="William W."/>
        </authorList>
    </citation>
    <scope>NUCLEOTIDE SEQUENCE [LARGE SCALE GENOMIC DNA]</scope>
    <source>
        <strain evidence="3">DB21MT 5</strain>
    </source>
</reference>
<organism evidence="2 3">
    <name type="scientific">Moritella yayanosii</name>
    <dbReference type="NCBI Taxonomy" id="69539"/>
    <lineage>
        <taxon>Bacteria</taxon>
        <taxon>Pseudomonadati</taxon>
        <taxon>Pseudomonadota</taxon>
        <taxon>Gammaproteobacteria</taxon>
        <taxon>Alteromonadales</taxon>
        <taxon>Moritellaceae</taxon>
        <taxon>Moritella</taxon>
    </lineage>
</organism>
<dbReference type="KEGG" id="mya:MORIYA_0865"/>
<keyword evidence="1" id="KW-0472">Membrane</keyword>
<dbReference type="AlphaFoldDB" id="A0A330LKW0"/>
<sequence>MMNNVISYHYVTHCVLYFQSTSVLSVGTIPDIYALSKAGIEQPSIKYDVIFNYIVLTTVIPWFYRYGLITRIKDPI</sequence>
<keyword evidence="3" id="KW-1185">Reference proteome</keyword>
<protein>
    <submittedName>
        <fullName evidence="2">Uncharacterized protein</fullName>
    </submittedName>
</protein>
<dbReference type="EMBL" id="LS483250">
    <property type="protein sequence ID" value="SQD77343.1"/>
    <property type="molecule type" value="Genomic_DNA"/>
</dbReference>
<evidence type="ECO:0000313" key="2">
    <source>
        <dbReference type="EMBL" id="SQD77343.1"/>
    </source>
</evidence>
<dbReference type="Proteomes" id="UP000250163">
    <property type="component" value="Chromosome MORIYA"/>
</dbReference>
<evidence type="ECO:0000256" key="1">
    <source>
        <dbReference type="SAM" id="Phobius"/>
    </source>
</evidence>
<feature type="transmembrane region" description="Helical" evidence="1">
    <location>
        <begin position="50"/>
        <end position="68"/>
    </location>
</feature>
<accession>A0A330LKW0</accession>
<proteinExistence type="predicted"/>
<name>A0A330LKW0_9GAMM</name>
<keyword evidence="1" id="KW-0812">Transmembrane</keyword>
<keyword evidence="1" id="KW-1133">Transmembrane helix</keyword>
<gene>
    <name evidence="2" type="ORF">MORIYA_0865</name>
</gene>
<evidence type="ECO:0000313" key="3">
    <source>
        <dbReference type="Proteomes" id="UP000250163"/>
    </source>
</evidence>